<evidence type="ECO:0000313" key="2">
    <source>
        <dbReference type="Proteomes" id="UP001152759"/>
    </source>
</evidence>
<dbReference type="SUPFAM" id="SSF140860">
    <property type="entry name" value="Pseudo ankyrin repeat-like"/>
    <property type="match status" value="1"/>
</dbReference>
<dbReference type="InterPro" id="IPR036770">
    <property type="entry name" value="Ankyrin_rpt-contain_sf"/>
</dbReference>
<dbReference type="SUPFAM" id="SSF48403">
    <property type="entry name" value="Ankyrin repeat"/>
    <property type="match status" value="3"/>
</dbReference>
<dbReference type="InterPro" id="IPR002110">
    <property type="entry name" value="Ankyrin_rpt"/>
</dbReference>
<proteinExistence type="predicted"/>
<dbReference type="EMBL" id="OU963870">
    <property type="protein sequence ID" value="CAH0395609.1"/>
    <property type="molecule type" value="Genomic_DNA"/>
</dbReference>
<keyword evidence="2" id="KW-1185">Reference proteome</keyword>
<dbReference type="Gene3D" id="1.25.40.20">
    <property type="entry name" value="Ankyrin repeat-containing domain"/>
    <property type="match status" value="8"/>
</dbReference>
<reference evidence="1" key="1">
    <citation type="submission" date="2021-12" db="EMBL/GenBank/DDBJ databases">
        <authorList>
            <person name="King R."/>
        </authorList>
    </citation>
    <scope>NUCLEOTIDE SEQUENCE</scope>
</reference>
<dbReference type="PANTHER" id="PTHR24133">
    <property type="entry name" value="ANKYRIN DOMAIN-CONTAINING"/>
    <property type="match status" value="1"/>
</dbReference>
<dbReference type="SMART" id="SM00248">
    <property type="entry name" value="ANK"/>
    <property type="match status" value="27"/>
</dbReference>
<accession>A0A9P0AIY0</accession>
<name>A0A9P0AIY0_BEMTA</name>
<dbReference type="Pfam" id="PF00023">
    <property type="entry name" value="Ank"/>
    <property type="match status" value="1"/>
</dbReference>
<dbReference type="PRINTS" id="PR01415">
    <property type="entry name" value="ANKYRIN"/>
</dbReference>
<evidence type="ECO:0008006" key="3">
    <source>
        <dbReference type="Google" id="ProtNLM"/>
    </source>
</evidence>
<gene>
    <name evidence="1" type="ORF">BEMITA_LOCUS13776</name>
</gene>
<dbReference type="InterPro" id="IPR052391">
    <property type="entry name" value="E3_Ligase-Neurotoxin"/>
</dbReference>
<dbReference type="PANTHER" id="PTHR24133:SF40">
    <property type="entry name" value="ANKYRIN REPEAT DOMAIN 44"/>
    <property type="match status" value="1"/>
</dbReference>
<dbReference type="Pfam" id="PF13637">
    <property type="entry name" value="Ank_4"/>
    <property type="match status" value="2"/>
</dbReference>
<dbReference type="Pfam" id="PF12796">
    <property type="entry name" value="Ank_2"/>
    <property type="match status" value="7"/>
</dbReference>
<sequence>MSQNAINLSLKPSCNSPIPLPKHCCETSKAKDFYFYVLAKVKEAVIKNKLDDFERLCDVIDYMNNVNITKKEFLNAEGNPFFDTNLIILSCKHNRPRVLKYLFQSNCKVLGILAPETSASDSHHPDLMDSEQHNAFYYAIQSSNVDVLSTLIDQWPGICFSSNPHKLDELLSKAYEELKLKRVFLSEEMEIYVESKLLDLQFFSENSVSVKPVESDINNIIERTKLVLEKICFLKSEYTNADVDEIFLLDAKFIAQNLYVLKRQLKSTYSRLPWEEVEFCLICFVLSCVKIHKMNVFFKIHLNKSLILRHLKIFAEELDKIMFKEHVSIHELSTLPNKQRDLIVAQITLNNPEFSELYKVYKKVRDLCSLEKIKHYLKLAIFANSSAREGQLSIIRALQAIGEYFKNTLESPNLSETVRELLLSSLPRNTRKVIIDLRNTLSHSGSLMQRIEIEEKADVGFFSGIQNDAKIIESLVADILFNNKVECIEYLLKKITSAESIDDLRAILKTFDNLDFNLEERKCSNFSQQEIPQTFLNPKSSYITKQKKLKKMVSELREKVTALTDSEEKLLSVINVKMESLNIQPEDTDLNYTVAISSIPVFFHTLHDTVMDSNTFRGLKFRANQALERICSKIKPRDLKNIIDLSMCLCVNMISKLSEKDERLDEYNKLMNEFVYFAEAETNDIQWIQKLRQNLSGKGRFFSIETPKSTFKGTAFKNNYKLNLKLNELRHILKIDGFGGETTERLISFTKQKEIRTAVEMLLLDVLSILGDSKKYLEKNLFYLDDHVPLLIGKCLRDHLAHGNALVDLSSLNPAFAVILNAKKLISIENLLTGNYKIGKFVRDSPSFVKTKHDRKLAIVSNQEKMFAALAEGNLQLLETCLQNGADFNARNTKRQTALHFAAMGSNVEVLEMTLGRILNPNEKDSINQTPLHVAAEHGNSRIIELLLKNTKIQVDETDTFLKTPLHLAAKNGHKETVLVLLANKASTFLKDAGGNTALHASVSHNHIEVVKTLLEKEVNVDSNQTSGGYTCLHIATEFGFLDLVNFLLLNNANPNALTDLSRAPLHSTALNGHLEVLQVLIKYGADVNLRVLDGCTSLHYAVETGREQVTLALLQHGADPNICDKEIGNGPLHYAAQDGHEGITNILLDNGANVNVTTLGGETPLHLAAHNGHLKIVATLLKHGANIHSKNCFHSTPLHLAGAQGHLEIVKLLVKNGADVNMENTLSPPPLFAAASGGHEHIIKFLIKNKAKVNARHTNGSTALQEAALKGKVDAIRILLQNGAKVSTEDHEDVVSPINAAITSGCKDSVELLINNNADANKISYLGTAISEGHEQIVQLLLEKKCQAYSKMLKDGSALYLAIQEGNKKIVELLIKYGADVNASESSSTPLIWAVKSNKVEIVELLLAHGASVNDNKNHPLPLAILSGFQDIIEALLKNGVHIHHKEVENITFLHLAAVKGDERTVNALIRRGAEVNAVNVRNETPLFLASIEGHEEVVKILIANNADVNIMSDSGTALHLAVGGKHAEVVEILLESGAKVETKDNKNRTALELAIARADLQIAKMLFQQNEVAINAQGNDGWTMLHIAAQEQNVEIVKFLVDNGANMNARNNSGSKPIHIAAREGKTDILEFFLSKGLSIHEIGAAGQTPLHYAAMKGQLEVINYLLTNGADVNYKDLNGLGPIHIAATHSTKETVKILLKYGARFDSATHFGVKLEPTKMTKDKDVLSLLASTESLFGSVRQNNAVLVRKFIKEGGSLMSDTLNMAPLYTMLYGKATMKSLTACWKIMQIQI</sequence>
<organism evidence="1 2">
    <name type="scientific">Bemisia tabaci</name>
    <name type="common">Sweetpotato whitefly</name>
    <name type="synonym">Aleurodes tabaci</name>
    <dbReference type="NCBI Taxonomy" id="7038"/>
    <lineage>
        <taxon>Eukaryota</taxon>
        <taxon>Metazoa</taxon>
        <taxon>Ecdysozoa</taxon>
        <taxon>Arthropoda</taxon>
        <taxon>Hexapoda</taxon>
        <taxon>Insecta</taxon>
        <taxon>Pterygota</taxon>
        <taxon>Neoptera</taxon>
        <taxon>Paraneoptera</taxon>
        <taxon>Hemiptera</taxon>
        <taxon>Sternorrhyncha</taxon>
        <taxon>Aleyrodoidea</taxon>
        <taxon>Aleyrodidae</taxon>
        <taxon>Aleyrodinae</taxon>
        <taxon>Bemisia</taxon>
    </lineage>
</organism>
<dbReference type="Proteomes" id="UP001152759">
    <property type="component" value="Chromosome 9"/>
</dbReference>
<dbReference type="Pfam" id="PF13606">
    <property type="entry name" value="Ank_3"/>
    <property type="match status" value="1"/>
</dbReference>
<protein>
    <recommendedName>
        <fullName evidence="3">Ankyrin-3</fullName>
    </recommendedName>
</protein>
<evidence type="ECO:0000313" key="1">
    <source>
        <dbReference type="EMBL" id="CAH0395609.1"/>
    </source>
</evidence>